<dbReference type="RefSeq" id="WP_139034742.1">
    <property type="nucleotide sequence ID" value="NZ_VDDA01000002.1"/>
</dbReference>
<dbReference type="InterPro" id="IPR006143">
    <property type="entry name" value="RND_pump_MFP"/>
</dbReference>
<feature type="domain" description="CusB-like beta-barrel" evidence="4">
    <location>
        <begin position="253"/>
        <end position="326"/>
    </location>
</feature>
<evidence type="ECO:0000259" key="4">
    <source>
        <dbReference type="Pfam" id="PF25954"/>
    </source>
</evidence>
<keyword evidence="6" id="KW-1185">Reference proteome</keyword>
<evidence type="ECO:0000256" key="3">
    <source>
        <dbReference type="SAM" id="SignalP"/>
    </source>
</evidence>
<dbReference type="Gene3D" id="1.10.287.470">
    <property type="entry name" value="Helix hairpin bin"/>
    <property type="match status" value="1"/>
</dbReference>
<dbReference type="EMBL" id="VDDA01000002">
    <property type="protein sequence ID" value="TNC15213.1"/>
    <property type="molecule type" value="Genomic_DNA"/>
</dbReference>
<dbReference type="NCBIfam" id="TIGR01730">
    <property type="entry name" value="RND_mfp"/>
    <property type="match status" value="1"/>
</dbReference>
<keyword evidence="3" id="KW-0732">Signal</keyword>
<gene>
    <name evidence="5" type="ORF">FF100_06580</name>
</gene>
<feature type="coiled-coil region" evidence="2">
    <location>
        <begin position="183"/>
        <end position="217"/>
    </location>
</feature>
<dbReference type="PANTHER" id="PTHR30469:SF15">
    <property type="entry name" value="HLYD FAMILY OF SECRETION PROTEINS"/>
    <property type="match status" value="1"/>
</dbReference>
<proteinExistence type="inferred from homology"/>
<dbReference type="Gene3D" id="2.40.420.20">
    <property type="match status" value="1"/>
</dbReference>
<name>A0A5C4LMA8_9HYPH</name>
<dbReference type="Proteomes" id="UP000305267">
    <property type="component" value="Unassembled WGS sequence"/>
</dbReference>
<dbReference type="GO" id="GO:1990281">
    <property type="term" value="C:efflux pump complex"/>
    <property type="evidence" value="ECO:0007669"/>
    <property type="project" value="TreeGrafter"/>
</dbReference>
<comment type="caution">
    <text evidence="5">The sequence shown here is derived from an EMBL/GenBank/DDBJ whole genome shotgun (WGS) entry which is preliminary data.</text>
</comment>
<dbReference type="SUPFAM" id="SSF111369">
    <property type="entry name" value="HlyD-like secretion proteins"/>
    <property type="match status" value="1"/>
</dbReference>
<organism evidence="5 6">
    <name type="scientific">Methylobacterium terricola</name>
    <dbReference type="NCBI Taxonomy" id="2583531"/>
    <lineage>
        <taxon>Bacteria</taxon>
        <taxon>Pseudomonadati</taxon>
        <taxon>Pseudomonadota</taxon>
        <taxon>Alphaproteobacteria</taxon>
        <taxon>Hyphomicrobiales</taxon>
        <taxon>Methylobacteriaceae</taxon>
        <taxon>Methylobacterium</taxon>
    </lineage>
</organism>
<feature type="signal peptide" evidence="3">
    <location>
        <begin position="1"/>
        <end position="19"/>
    </location>
</feature>
<dbReference type="Gene3D" id="2.40.30.170">
    <property type="match status" value="1"/>
</dbReference>
<evidence type="ECO:0000313" key="5">
    <source>
        <dbReference type="EMBL" id="TNC15213.1"/>
    </source>
</evidence>
<dbReference type="AlphaFoldDB" id="A0A5C4LMA8"/>
<sequence>MTRPRHLAGFLAGSLAVLAAATAPGQPGSAHAAETVPSAGPVVATAPAPAVTVAVAAEREIVERAVVTGTLVPRDEILVSPEIEGSRITELLVEEGDRVAKGAVLARLSREMIDTQLAQNAAAIARAEGAVAQARSTIVQAEAAQVEASLSLERARSLAKTGNATAAVLEQRESTAKGADGKLSAARNGLAIAQADLAQARAQRTELDLKLARTEIRAPEGGIVSRRTARVGATATATAEPLFRLIARGEIELEGEVPETGLTRLRAGAPASLDLDTPDGPVTVSGKVRVVYPEIDRATRLGKVRIKLDADPRLRIGAFARGAVEAARRTGVAVPLASVVYGPSGPTVLVVTGDRVEARSIRTGLSAGGFIEARDGVRAGEAVVARAGSFLRDGDRVRPIYPAMPATAEAGRP</sequence>
<feature type="chain" id="PRO_5023065806" evidence="3">
    <location>
        <begin position="20"/>
        <end position="413"/>
    </location>
</feature>
<protein>
    <submittedName>
        <fullName evidence="5">Efflux RND transporter periplasmic adaptor subunit</fullName>
    </submittedName>
</protein>
<dbReference type="PANTHER" id="PTHR30469">
    <property type="entry name" value="MULTIDRUG RESISTANCE PROTEIN MDTA"/>
    <property type="match status" value="1"/>
</dbReference>
<keyword evidence="2" id="KW-0175">Coiled coil</keyword>
<dbReference type="Gene3D" id="2.40.50.100">
    <property type="match status" value="1"/>
</dbReference>
<dbReference type="InterPro" id="IPR058792">
    <property type="entry name" value="Beta-barrel_RND_2"/>
</dbReference>
<dbReference type="OrthoDB" id="7422354at2"/>
<comment type="similarity">
    <text evidence="1">Belongs to the membrane fusion protein (MFP) (TC 8.A.1) family.</text>
</comment>
<accession>A0A5C4LMA8</accession>
<dbReference type="Pfam" id="PF25954">
    <property type="entry name" value="Beta-barrel_RND_2"/>
    <property type="match status" value="1"/>
</dbReference>
<reference evidence="5 6" key="1">
    <citation type="submission" date="2019-06" db="EMBL/GenBank/DDBJ databases">
        <title>Genome of Methylobacterium sp. 17Sr1-39.</title>
        <authorList>
            <person name="Seo T."/>
        </authorList>
    </citation>
    <scope>NUCLEOTIDE SEQUENCE [LARGE SCALE GENOMIC DNA]</scope>
    <source>
        <strain evidence="5 6">17Sr1-39</strain>
    </source>
</reference>
<evidence type="ECO:0000256" key="2">
    <source>
        <dbReference type="SAM" id="Coils"/>
    </source>
</evidence>
<dbReference type="GO" id="GO:0015562">
    <property type="term" value="F:efflux transmembrane transporter activity"/>
    <property type="evidence" value="ECO:0007669"/>
    <property type="project" value="TreeGrafter"/>
</dbReference>
<evidence type="ECO:0000256" key="1">
    <source>
        <dbReference type="ARBA" id="ARBA00009477"/>
    </source>
</evidence>
<evidence type="ECO:0000313" key="6">
    <source>
        <dbReference type="Proteomes" id="UP000305267"/>
    </source>
</evidence>